<dbReference type="AlphaFoldDB" id="A0A4P9W5I2"/>
<evidence type="ECO:0000313" key="3">
    <source>
        <dbReference type="EMBL" id="RKO86168.1"/>
    </source>
</evidence>
<keyword evidence="2" id="KW-1133">Transmembrane helix</keyword>
<reference evidence="4" key="1">
    <citation type="journal article" date="2018" name="Nat. Microbiol.">
        <title>Leveraging single-cell genomics to expand the fungal tree of life.</title>
        <authorList>
            <person name="Ahrendt S.R."/>
            <person name="Quandt C.A."/>
            <person name="Ciobanu D."/>
            <person name="Clum A."/>
            <person name="Salamov A."/>
            <person name="Andreopoulos B."/>
            <person name="Cheng J.F."/>
            <person name="Woyke T."/>
            <person name="Pelin A."/>
            <person name="Henrissat B."/>
            <person name="Reynolds N.K."/>
            <person name="Benny G.L."/>
            <person name="Smith M.E."/>
            <person name="James T.Y."/>
            <person name="Grigoriev I.V."/>
        </authorList>
    </citation>
    <scope>NUCLEOTIDE SEQUENCE [LARGE SCALE GENOMIC DNA]</scope>
</reference>
<proteinExistence type="predicted"/>
<keyword evidence="2" id="KW-0472">Membrane</keyword>
<evidence type="ECO:0000256" key="1">
    <source>
        <dbReference type="SAM" id="MobiDB-lite"/>
    </source>
</evidence>
<sequence>MVGSQLHVLSEKFSLSRVPGNSLTLQGCTISFGNSLVLFWTPSSDFVARETGSSDQCSPPHDATLAPGSSPPRSGPVDSTTPFVSAMIFWMWGAILPWFILDTSAQRTLSKVGKVTPAGSVKTMGDLRASRLFPSFTPTSPHPAPRFMALLVADLFRDRSIFASIDRRIPHEKADRTVVFLGLRLQQVPPPSSAAAAGGVAQKGTPGEHLRE</sequence>
<dbReference type="Proteomes" id="UP000269721">
    <property type="component" value="Unassembled WGS sequence"/>
</dbReference>
<protein>
    <submittedName>
        <fullName evidence="3">Uncharacterized protein</fullName>
    </submittedName>
</protein>
<evidence type="ECO:0000256" key="2">
    <source>
        <dbReference type="SAM" id="Phobius"/>
    </source>
</evidence>
<feature type="region of interest" description="Disordered" evidence="1">
    <location>
        <begin position="50"/>
        <end position="78"/>
    </location>
</feature>
<keyword evidence="4" id="KW-1185">Reference proteome</keyword>
<organism evidence="3 4">
    <name type="scientific">Blyttiomyces helicus</name>
    <dbReference type="NCBI Taxonomy" id="388810"/>
    <lineage>
        <taxon>Eukaryota</taxon>
        <taxon>Fungi</taxon>
        <taxon>Fungi incertae sedis</taxon>
        <taxon>Chytridiomycota</taxon>
        <taxon>Chytridiomycota incertae sedis</taxon>
        <taxon>Chytridiomycetes</taxon>
        <taxon>Chytridiomycetes incertae sedis</taxon>
        <taxon>Blyttiomyces</taxon>
    </lineage>
</organism>
<accession>A0A4P9W5I2</accession>
<keyword evidence="2" id="KW-0812">Transmembrane</keyword>
<gene>
    <name evidence="3" type="ORF">BDK51DRAFT_50077</name>
</gene>
<evidence type="ECO:0000313" key="4">
    <source>
        <dbReference type="Proteomes" id="UP000269721"/>
    </source>
</evidence>
<feature type="region of interest" description="Disordered" evidence="1">
    <location>
        <begin position="189"/>
        <end position="212"/>
    </location>
</feature>
<feature type="compositionally biased region" description="Low complexity" evidence="1">
    <location>
        <begin position="193"/>
        <end position="202"/>
    </location>
</feature>
<name>A0A4P9W5I2_9FUNG</name>
<feature type="transmembrane region" description="Helical" evidence="2">
    <location>
        <begin position="83"/>
        <end position="101"/>
    </location>
</feature>
<dbReference type="EMBL" id="KZ998421">
    <property type="protein sequence ID" value="RKO86168.1"/>
    <property type="molecule type" value="Genomic_DNA"/>
</dbReference>